<dbReference type="KEGG" id="yag:AABB28_04780"/>
<dbReference type="EMBL" id="CP151762">
    <property type="protein sequence ID" value="WZU64599.1"/>
    <property type="molecule type" value="Genomic_DNA"/>
</dbReference>
<dbReference type="Proteomes" id="UP001451782">
    <property type="component" value="Chromosome"/>
</dbReference>
<name>A0AAN0M496_9RHOB</name>
<protein>
    <submittedName>
        <fullName evidence="1">Uncharacterized protein</fullName>
    </submittedName>
</protein>
<proteinExistence type="predicted"/>
<evidence type="ECO:0000313" key="1">
    <source>
        <dbReference type="EMBL" id="WZU64599.1"/>
    </source>
</evidence>
<gene>
    <name evidence="1" type="ORF">AABB28_04780</name>
</gene>
<reference evidence="1 2" key="1">
    <citation type="submission" date="2024-04" db="EMBL/GenBank/DDBJ databases">
        <title>Phylogenomic analyses of a clade within the roseobacter group suggest taxonomic reassignments of species of the genera Aestuariivita, Citreicella, Loktanella, Nautella, Pelagibaca, Ruegeria, Thalassobius, Thiobacimonas and Tropicibacter, and the proposal o.</title>
        <authorList>
            <person name="Jeon C.O."/>
        </authorList>
    </citation>
    <scope>NUCLEOTIDE SEQUENCE [LARGE SCALE GENOMIC DNA]</scope>
    <source>
        <strain evidence="1 2">G8-12</strain>
    </source>
</reference>
<keyword evidence="2" id="KW-1185">Reference proteome</keyword>
<accession>A0AAN0M496</accession>
<sequence>MPNEENVISFKPTYDLEKIRRLETALIEYVERYGLTDSARDALKQLEDIQAPLRDL</sequence>
<dbReference type="RefSeq" id="WP_342070963.1">
    <property type="nucleotide sequence ID" value="NZ_CP151762.1"/>
</dbReference>
<dbReference type="AlphaFoldDB" id="A0AAN0M496"/>
<organism evidence="1 2">
    <name type="scientific">Yoonia algicola</name>
    <dbReference type="NCBI Taxonomy" id="3137368"/>
    <lineage>
        <taxon>Bacteria</taxon>
        <taxon>Pseudomonadati</taxon>
        <taxon>Pseudomonadota</taxon>
        <taxon>Alphaproteobacteria</taxon>
        <taxon>Rhodobacterales</taxon>
        <taxon>Paracoccaceae</taxon>
        <taxon>Yoonia</taxon>
    </lineage>
</organism>
<evidence type="ECO:0000313" key="2">
    <source>
        <dbReference type="Proteomes" id="UP001451782"/>
    </source>
</evidence>